<dbReference type="Proteomes" id="UP000770889">
    <property type="component" value="Unassembled WGS sequence"/>
</dbReference>
<dbReference type="InterPro" id="IPR038084">
    <property type="entry name" value="PduO/GlcC-like_sf"/>
</dbReference>
<organism evidence="2 3">
    <name type="scientific">Candidatus Thiodiazotropha taylori</name>
    <dbReference type="NCBI Taxonomy" id="2792791"/>
    <lineage>
        <taxon>Bacteria</taxon>
        <taxon>Pseudomonadati</taxon>
        <taxon>Pseudomonadota</taxon>
        <taxon>Gammaproteobacteria</taxon>
        <taxon>Chromatiales</taxon>
        <taxon>Sedimenticolaceae</taxon>
        <taxon>Candidatus Thiodiazotropha</taxon>
    </lineage>
</organism>
<name>A0A944QUT7_9GAMM</name>
<evidence type="ECO:0000313" key="3">
    <source>
        <dbReference type="Proteomes" id="UP000770889"/>
    </source>
</evidence>
<dbReference type="Gene3D" id="3.30.450.150">
    <property type="entry name" value="Haem-degrading domain"/>
    <property type="match status" value="1"/>
</dbReference>
<comment type="caution">
    <text evidence="2">The sequence shown here is derived from an EMBL/GenBank/DDBJ whole genome shotgun (WGS) entry which is preliminary data.</text>
</comment>
<dbReference type="EMBL" id="JAHHGM010000005">
    <property type="protein sequence ID" value="MBT2988831.1"/>
    <property type="molecule type" value="Genomic_DNA"/>
</dbReference>
<feature type="signal peptide" evidence="1">
    <location>
        <begin position="1"/>
        <end position="22"/>
    </location>
</feature>
<keyword evidence="1" id="KW-0732">Signal</keyword>
<evidence type="ECO:0000256" key="1">
    <source>
        <dbReference type="SAM" id="SignalP"/>
    </source>
</evidence>
<reference evidence="2 3" key="1">
    <citation type="submission" date="2021-05" db="EMBL/GenBank/DDBJ databases">
        <title>Genetic and Functional Diversity in Clade A Lucinid endosymbionts from the Bahamas.</title>
        <authorList>
            <person name="Giani N.M."/>
            <person name="Engel A.S."/>
            <person name="Campbell B.J."/>
        </authorList>
    </citation>
    <scope>NUCLEOTIDE SEQUENCE [LARGE SCALE GENOMIC DNA]</scope>
    <source>
        <strain evidence="2">LUC16012Gg_MoonRockCtena</strain>
    </source>
</reference>
<dbReference type="SUPFAM" id="SSF143744">
    <property type="entry name" value="GlcG-like"/>
    <property type="match status" value="1"/>
</dbReference>
<dbReference type="PANTHER" id="PTHR34309:SF10">
    <property type="entry name" value="SLR1406 PROTEIN"/>
    <property type="match status" value="1"/>
</dbReference>
<dbReference type="PANTHER" id="PTHR34309">
    <property type="entry name" value="SLR1406 PROTEIN"/>
    <property type="match status" value="1"/>
</dbReference>
<gene>
    <name evidence="2" type="ORF">KME65_07680</name>
</gene>
<sequence>MLLRTGRLLTLALMVLSTPLVADPVEENSLYRFRSLSLELASKAAWGAIETCRKRGYSIAVAVVDRGGNVQAQLRDRFAGPHTPETALRKAWTANSFRQSTAQLAGMLEERRIPAQVANNPGALLVGGGLPIEAGGEIVGGIGVSGAPPGKSERDSIDGACAIAALERIRESLEFAD</sequence>
<protein>
    <submittedName>
        <fullName evidence="2">Heme-binding protein</fullName>
    </submittedName>
</protein>
<dbReference type="AlphaFoldDB" id="A0A944QUT7"/>
<evidence type="ECO:0000313" key="2">
    <source>
        <dbReference type="EMBL" id="MBT2988831.1"/>
    </source>
</evidence>
<dbReference type="InterPro" id="IPR052517">
    <property type="entry name" value="GlcG_carb_metab_protein"/>
</dbReference>
<feature type="chain" id="PRO_5037231278" evidence="1">
    <location>
        <begin position="23"/>
        <end position="177"/>
    </location>
</feature>
<dbReference type="InterPro" id="IPR005624">
    <property type="entry name" value="PduO/GlcC-like"/>
</dbReference>
<proteinExistence type="predicted"/>
<accession>A0A944QUT7</accession>
<dbReference type="Pfam" id="PF03928">
    <property type="entry name" value="HbpS-like"/>
    <property type="match status" value="1"/>
</dbReference>